<gene>
    <name evidence="2" type="ORF">ACFOUO_09330</name>
</gene>
<proteinExistence type="predicted"/>
<feature type="transmembrane region" description="Helical" evidence="1">
    <location>
        <begin position="378"/>
        <end position="398"/>
    </location>
</feature>
<evidence type="ECO:0000313" key="3">
    <source>
        <dbReference type="Proteomes" id="UP001595843"/>
    </source>
</evidence>
<evidence type="ECO:0008006" key="4">
    <source>
        <dbReference type="Google" id="ProtNLM"/>
    </source>
</evidence>
<feature type="transmembrane region" description="Helical" evidence="1">
    <location>
        <begin position="197"/>
        <end position="217"/>
    </location>
</feature>
<feature type="transmembrane region" description="Helical" evidence="1">
    <location>
        <begin position="410"/>
        <end position="427"/>
    </location>
</feature>
<keyword evidence="1" id="KW-0812">Transmembrane</keyword>
<evidence type="ECO:0000313" key="2">
    <source>
        <dbReference type="EMBL" id="MFC4077015.1"/>
    </source>
</evidence>
<feature type="transmembrane region" description="Helical" evidence="1">
    <location>
        <begin position="309"/>
        <end position="328"/>
    </location>
</feature>
<reference evidence="3" key="1">
    <citation type="journal article" date="2019" name="Int. J. Syst. Evol. Microbiol.">
        <title>The Global Catalogue of Microorganisms (GCM) 10K type strain sequencing project: providing services to taxonomists for standard genome sequencing and annotation.</title>
        <authorList>
            <consortium name="The Broad Institute Genomics Platform"/>
            <consortium name="The Broad Institute Genome Sequencing Center for Infectious Disease"/>
            <person name="Wu L."/>
            <person name="Ma J."/>
        </authorList>
    </citation>
    <scope>NUCLEOTIDE SEQUENCE [LARGE SCALE GENOMIC DNA]</scope>
    <source>
        <strain evidence="3">IBRC-M 10813</strain>
    </source>
</reference>
<protein>
    <recommendedName>
        <fullName evidence="4">Membrane protein involved in the export of O-antigen and teichoic acid</fullName>
    </recommendedName>
</protein>
<keyword evidence="1" id="KW-1133">Transmembrane helix</keyword>
<evidence type="ECO:0000256" key="1">
    <source>
        <dbReference type="SAM" id="Phobius"/>
    </source>
</evidence>
<dbReference type="RefSeq" id="WP_380704465.1">
    <property type="nucleotide sequence ID" value="NZ_JBHSAP010000009.1"/>
</dbReference>
<accession>A0ABV8JEX7</accession>
<feature type="transmembrane region" description="Helical" evidence="1">
    <location>
        <begin position="30"/>
        <end position="50"/>
    </location>
</feature>
<feature type="transmembrane region" description="Helical" evidence="1">
    <location>
        <begin position="169"/>
        <end position="191"/>
    </location>
</feature>
<dbReference type="Proteomes" id="UP001595843">
    <property type="component" value="Unassembled WGS sequence"/>
</dbReference>
<organism evidence="2 3">
    <name type="scientific">Salinithrix halophila</name>
    <dbReference type="NCBI Taxonomy" id="1485204"/>
    <lineage>
        <taxon>Bacteria</taxon>
        <taxon>Bacillati</taxon>
        <taxon>Bacillota</taxon>
        <taxon>Bacilli</taxon>
        <taxon>Bacillales</taxon>
        <taxon>Thermoactinomycetaceae</taxon>
        <taxon>Salinithrix</taxon>
    </lineage>
</organism>
<feature type="transmembrane region" description="Helical" evidence="1">
    <location>
        <begin position="348"/>
        <end position="372"/>
    </location>
</feature>
<feature type="transmembrane region" description="Helical" evidence="1">
    <location>
        <begin position="136"/>
        <end position="157"/>
    </location>
</feature>
<sequence length="458" mass="52142">MDFAIYRKLYRKAMDESEPKGLQWKEVAQHFLFALVLFLILSLVLGTFNVDPGTVIGVYLALHIIMDLLFLFSTTQLYETSNRIMGFLRHVPITVRKIFLYHFLCSGISVSFFVEIGVVSLTLLHYGASGMEVLMLYLRLQAINFIRVFLDLFIPFANKVKINAVTWSVSIFGFAMLMQIFVGTGLIGPVVVGDVYLVLDILLLSGCLVASLFYPVVIKGMLIDGREHNSSTYVPFTGWFASVTGKLFNPPSRLSTLVRMQMVRLIRDPEYINKLLGVGIIVFIFSSINTLFLEDWLGSSEHLGGKDDLLYFSFFISLLGFYNLRLEFSLTKRHHLEYFPVLRLLERLSLDIAHGILLWILAALVLSLQVVIDPGKLPLLSEAIIAYVCFYLIGLGVEIPGRSITKGNKWVMYLQFFALATVVEIAFLIPFVFWVDLLILALCFAWLYLRVYRKLLRT</sequence>
<feature type="transmembrane region" description="Helical" evidence="1">
    <location>
        <begin position="99"/>
        <end position="124"/>
    </location>
</feature>
<keyword evidence="1" id="KW-0472">Membrane</keyword>
<feature type="transmembrane region" description="Helical" evidence="1">
    <location>
        <begin position="56"/>
        <end position="78"/>
    </location>
</feature>
<feature type="transmembrane region" description="Helical" evidence="1">
    <location>
        <begin position="271"/>
        <end position="289"/>
    </location>
</feature>
<dbReference type="EMBL" id="JBHSAP010000009">
    <property type="protein sequence ID" value="MFC4077015.1"/>
    <property type="molecule type" value="Genomic_DNA"/>
</dbReference>
<comment type="caution">
    <text evidence="2">The sequence shown here is derived from an EMBL/GenBank/DDBJ whole genome shotgun (WGS) entry which is preliminary data.</text>
</comment>
<keyword evidence="3" id="KW-1185">Reference proteome</keyword>
<name>A0ABV8JEX7_9BACL</name>
<feature type="transmembrane region" description="Helical" evidence="1">
    <location>
        <begin position="433"/>
        <end position="452"/>
    </location>
</feature>